<evidence type="ECO:0000256" key="1">
    <source>
        <dbReference type="SAM" id="Phobius"/>
    </source>
</evidence>
<keyword evidence="3" id="KW-1185">Reference proteome</keyword>
<reference evidence="3" key="1">
    <citation type="journal article" date="2019" name="Int. J. Syst. Evol. Microbiol.">
        <title>The Global Catalogue of Microorganisms (GCM) 10K type strain sequencing project: providing services to taxonomists for standard genome sequencing and annotation.</title>
        <authorList>
            <consortium name="The Broad Institute Genomics Platform"/>
            <consortium name="The Broad Institute Genome Sequencing Center for Infectious Disease"/>
            <person name="Wu L."/>
            <person name="Ma J."/>
        </authorList>
    </citation>
    <scope>NUCLEOTIDE SEQUENCE [LARGE SCALE GENOMIC DNA]</scope>
    <source>
        <strain evidence="3">CGMCC 1.15067</strain>
    </source>
</reference>
<protein>
    <recommendedName>
        <fullName evidence="4">YIEGIA protein</fullName>
    </recommendedName>
</protein>
<evidence type="ECO:0008006" key="4">
    <source>
        <dbReference type="Google" id="ProtNLM"/>
    </source>
</evidence>
<dbReference type="EMBL" id="JBHUGF010000011">
    <property type="protein sequence ID" value="MFD1992584.1"/>
    <property type="molecule type" value="Genomic_DNA"/>
</dbReference>
<dbReference type="RefSeq" id="WP_379284359.1">
    <property type="nucleotide sequence ID" value="NZ_JBHUGF010000011.1"/>
</dbReference>
<feature type="transmembrane region" description="Helical" evidence="1">
    <location>
        <begin position="78"/>
        <end position="94"/>
    </location>
</feature>
<keyword evidence="1" id="KW-0812">Transmembrane</keyword>
<feature type="transmembrane region" description="Helical" evidence="1">
    <location>
        <begin position="6"/>
        <end position="23"/>
    </location>
</feature>
<organism evidence="2 3">
    <name type="scientific">Paenibacillus nicotianae</name>
    <dbReference type="NCBI Taxonomy" id="1526551"/>
    <lineage>
        <taxon>Bacteria</taxon>
        <taxon>Bacillati</taxon>
        <taxon>Bacillota</taxon>
        <taxon>Bacilli</taxon>
        <taxon>Bacillales</taxon>
        <taxon>Paenibacillaceae</taxon>
        <taxon>Paenibacillus</taxon>
    </lineage>
</organism>
<accession>A0ABW4V2I5</accession>
<gene>
    <name evidence="2" type="ORF">ACFSGI_21635</name>
</gene>
<proteinExistence type="predicted"/>
<evidence type="ECO:0000313" key="3">
    <source>
        <dbReference type="Proteomes" id="UP001597403"/>
    </source>
</evidence>
<dbReference type="Proteomes" id="UP001597403">
    <property type="component" value="Unassembled WGS sequence"/>
</dbReference>
<sequence length="283" mass="33481">MSEQDYRVLILMSITWVLMVVAFREHYLHTVVANPYRTGKKFIYYRRTPKQINARILFFQVSLGLFLIALLLNQMYNIWILLILAVSIFILHFFKQKKDSRFNEQKMKMINKLSRHNIILPEEEIWDIESNFESSKINIHVNETLKLVTDSKKELYFYAVTPVELIVGIQKPEEDFFFTAIPLSEIKQLAILANELDLQKYTSLGTMLVIGYGINRQFNRYSKTRSYRIIQQFIGSLVHALDAQTWKEPTFNGIPHRDHPAFVEYEFHGDLSSYPEPYLPFLR</sequence>
<keyword evidence="1" id="KW-0472">Membrane</keyword>
<keyword evidence="1" id="KW-1133">Transmembrane helix</keyword>
<comment type="caution">
    <text evidence="2">The sequence shown here is derived from an EMBL/GenBank/DDBJ whole genome shotgun (WGS) entry which is preliminary data.</text>
</comment>
<name>A0ABW4V2I5_9BACL</name>
<evidence type="ECO:0000313" key="2">
    <source>
        <dbReference type="EMBL" id="MFD1992584.1"/>
    </source>
</evidence>
<feature type="transmembrane region" description="Helical" evidence="1">
    <location>
        <begin position="52"/>
        <end position="72"/>
    </location>
</feature>